<feature type="compositionally biased region" description="Polar residues" evidence="2">
    <location>
        <begin position="198"/>
        <end position="216"/>
    </location>
</feature>
<dbReference type="PANTHER" id="PTHR46291:SF11">
    <property type="entry name" value="C2 CALCIUM-DEPENDENT DOMAIN-CONTAINING PROTEIN 4C-LIKE"/>
    <property type="match status" value="1"/>
</dbReference>
<dbReference type="SMART" id="SM00175">
    <property type="entry name" value="RAB"/>
    <property type="match status" value="1"/>
</dbReference>
<dbReference type="SMART" id="SM00173">
    <property type="entry name" value="RAS"/>
    <property type="match status" value="1"/>
</dbReference>
<feature type="compositionally biased region" description="Polar residues" evidence="2">
    <location>
        <begin position="536"/>
        <end position="561"/>
    </location>
</feature>
<dbReference type="SMART" id="SM00239">
    <property type="entry name" value="C2"/>
    <property type="match status" value="1"/>
</dbReference>
<comment type="caution">
    <text evidence="4">The sequence shown here is derived from an EMBL/GenBank/DDBJ whole genome shotgun (WGS) entry which is preliminary data.</text>
</comment>
<dbReference type="InterPro" id="IPR005225">
    <property type="entry name" value="Small_GTP-bd"/>
</dbReference>
<dbReference type="Gene3D" id="3.40.50.300">
    <property type="entry name" value="P-loop containing nucleotide triphosphate hydrolases"/>
    <property type="match status" value="1"/>
</dbReference>
<dbReference type="Proteomes" id="UP001558613">
    <property type="component" value="Unassembled WGS sequence"/>
</dbReference>
<evidence type="ECO:0000256" key="2">
    <source>
        <dbReference type="SAM" id="MobiDB-lite"/>
    </source>
</evidence>
<dbReference type="InterPro" id="IPR001806">
    <property type="entry name" value="Small_GTPase"/>
</dbReference>
<keyword evidence="1" id="KW-0547">Nucleotide-binding</keyword>
<reference evidence="4 5" key="1">
    <citation type="submission" date="2023-09" db="EMBL/GenBank/DDBJ databases">
        <authorList>
            <person name="Wang M."/>
        </authorList>
    </citation>
    <scope>NUCLEOTIDE SEQUENCE [LARGE SCALE GENOMIC DNA]</scope>
    <source>
        <strain evidence="4">GT-2023</strain>
        <tissue evidence="4">Liver</tissue>
    </source>
</reference>
<dbReference type="CDD" id="cd00030">
    <property type="entry name" value="C2"/>
    <property type="match status" value="1"/>
</dbReference>
<dbReference type="InterPro" id="IPR000008">
    <property type="entry name" value="C2_dom"/>
</dbReference>
<evidence type="ECO:0000259" key="3">
    <source>
        <dbReference type="PROSITE" id="PS50004"/>
    </source>
</evidence>
<dbReference type="CDD" id="cd01860">
    <property type="entry name" value="Rab5_related"/>
    <property type="match status" value="1"/>
</dbReference>
<keyword evidence="5" id="KW-1185">Reference proteome</keyword>
<dbReference type="PANTHER" id="PTHR46291">
    <property type="entry name" value="C2 DOMAIN-CONTAINING PROTEIN"/>
    <property type="match status" value="1"/>
</dbReference>
<organism evidence="4 5">
    <name type="scientific">Cirrhinus molitorella</name>
    <name type="common">mud carp</name>
    <dbReference type="NCBI Taxonomy" id="172907"/>
    <lineage>
        <taxon>Eukaryota</taxon>
        <taxon>Metazoa</taxon>
        <taxon>Chordata</taxon>
        <taxon>Craniata</taxon>
        <taxon>Vertebrata</taxon>
        <taxon>Euteleostomi</taxon>
        <taxon>Actinopterygii</taxon>
        <taxon>Neopterygii</taxon>
        <taxon>Teleostei</taxon>
        <taxon>Ostariophysi</taxon>
        <taxon>Cypriniformes</taxon>
        <taxon>Cyprinidae</taxon>
        <taxon>Labeoninae</taxon>
        <taxon>Labeonini</taxon>
        <taxon>Cirrhinus</taxon>
    </lineage>
</organism>
<dbReference type="InterPro" id="IPR027417">
    <property type="entry name" value="P-loop_NTPase"/>
</dbReference>
<dbReference type="PROSITE" id="PS51419">
    <property type="entry name" value="RAB"/>
    <property type="match status" value="1"/>
</dbReference>
<feature type="region of interest" description="Disordered" evidence="2">
    <location>
        <begin position="524"/>
        <end position="561"/>
    </location>
</feature>
<dbReference type="PRINTS" id="PR00449">
    <property type="entry name" value="RASTRNSFRMNG"/>
</dbReference>
<feature type="domain" description="C2" evidence="3">
    <location>
        <begin position="670"/>
        <end position="786"/>
    </location>
</feature>
<dbReference type="Pfam" id="PF00071">
    <property type="entry name" value="Ras"/>
    <property type="match status" value="1"/>
</dbReference>
<feature type="region of interest" description="Disordered" evidence="2">
    <location>
        <begin position="169"/>
        <end position="216"/>
    </location>
</feature>
<dbReference type="SUPFAM" id="SSF49562">
    <property type="entry name" value="C2 domain (Calcium/lipid-binding domain, CaLB)"/>
    <property type="match status" value="1"/>
</dbReference>
<dbReference type="NCBIfam" id="TIGR00231">
    <property type="entry name" value="small_GTP"/>
    <property type="match status" value="1"/>
</dbReference>
<dbReference type="InterPro" id="IPR043549">
    <property type="entry name" value="C2C4C/C2C4D"/>
</dbReference>
<dbReference type="PROSITE" id="PS51421">
    <property type="entry name" value="RAS"/>
    <property type="match status" value="1"/>
</dbReference>
<dbReference type="InterPro" id="IPR035892">
    <property type="entry name" value="C2_domain_sf"/>
</dbReference>
<dbReference type="SMART" id="SM00176">
    <property type="entry name" value="RAN"/>
    <property type="match status" value="1"/>
</dbReference>
<sequence>MAIRELKVCLLGDTGVGKSSIVCRFVQDHFDHNISPTIGASFLTKTVPSGNELHKFLIWDTAGQERFHSLAPMYYRGSAAAVIVYDITKLDSFQTLKKWVKELKEHGPEDIVVAIAGNKTDLGDIREVPTKEAKDFAESIAAIFMETSARNAVNIEELFQKISRQIPPLENTDADSHDSFKLTRQPPPSSKRCYYPLSSANSLADPSDPRSSQSHVRTPTACLDFLADETSGRFKRGEQNKITCGQMSVNRVARITMGTSWEETTTAAAADQEAAAGKWLYFSQSPAFSRISLNECNYVYGSRGFSSPPPALRVQLGSFCPGVPETRTRVRRTTTYGLKRGYLLHNRTTNHFTVRLHVSPRPCREMWLLEKIRGSVEGNVLRQGDSADKQSKAPTYSNVLTPDKIPDFFIPPKLVCCPPEEETPEMKPKNGLHSSTSEQTICCKTPQGSPRSPRLINKLAGDTKNLLKAANRHIIQIESADDLVVGEVGDLNTNADPQSQTAMSLPYVPKAQTSYGFATLMESPHTRRKESLFHSDPTSPLTSPNTQRKSQSNHLNPSDCNISHSNPYRYFSGGESDTCSSAESSPFNSPLLSRSASLLKMFTHETQAKVSRAKRSFGRHSSLSTDECSSVETSPNIQRRFRCPPSPAFRGRKYGGNMDRFTQHTVNLHKGGTLRICTDYDIDATRLHVRVLAAEDLYDKQYDAKSINCCVALYLNPGKLQKQRSTIIKNSRNPVFNEDFYFDSLPVAQVKNLAIKMKVVNKGTSLKRDTLLGEREVPLKELLSGI</sequence>
<dbReference type="Pfam" id="PF00168">
    <property type="entry name" value="C2"/>
    <property type="match status" value="1"/>
</dbReference>
<evidence type="ECO:0000256" key="1">
    <source>
        <dbReference type="ARBA" id="ARBA00022741"/>
    </source>
</evidence>
<name>A0ABR3NVH0_9TELE</name>
<dbReference type="PROSITE" id="PS50004">
    <property type="entry name" value="C2"/>
    <property type="match status" value="1"/>
</dbReference>
<dbReference type="SMART" id="SM00174">
    <property type="entry name" value="RHO"/>
    <property type="match status" value="1"/>
</dbReference>
<gene>
    <name evidence="4" type="ORF">QQF64_015639</name>
</gene>
<proteinExistence type="predicted"/>
<dbReference type="SUPFAM" id="SSF52540">
    <property type="entry name" value="P-loop containing nucleoside triphosphate hydrolases"/>
    <property type="match status" value="1"/>
</dbReference>
<accession>A0ABR3NVH0</accession>
<protein>
    <recommendedName>
        <fullName evidence="3">C2 domain-containing protein</fullName>
    </recommendedName>
</protein>
<evidence type="ECO:0000313" key="4">
    <source>
        <dbReference type="EMBL" id="KAL1281039.1"/>
    </source>
</evidence>
<dbReference type="Gene3D" id="2.60.40.150">
    <property type="entry name" value="C2 domain"/>
    <property type="match status" value="1"/>
</dbReference>
<dbReference type="EMBL" id="JAYMGO010000002">
    <property type="protein sequence ID" value="KAL1281039.1"/>
    <property type="molecule type" value="Genomic_DNA"/>
</dbReference>
<evidence type="ECO:0000313" key="5">
    <source>
        <dbReference type="Proteomes" id="UP001558613"/>
    </source>
</evidence>